<proteinExistence type="predicted"/>
<protein>
    <submittedName>
        <fullName evidence="2">Uncharacterized protein</fullName>
    </submittedName>
</protein>
<gene>
    <name evidence="2" type="ORF">AVDCRST_MAG43-387</name>
</gene>
<sequence>ETGEKRDRDRHPGRLSDHATSRGDPRARHSV</sequence>
<dbReference type="AlphaFoldDB" id="A0A6J4UBD2"/>
<reference evidence="2" key="1">
    <citation type="submission" date="2020-02" db="EMBL/GenBank/DDBJ databases">
        <authorList>
            <person name="Meier V. D."/>
        </authorList>
    </citation>
    <scope>NUCLEOTIDE SEQUENCE</scope>
    <source>
        <strain evidence="2">AVDCRST_MAG43</strain>
    </source>
</reference>
<feature type="region of interest" description="Disordered" evidence="1">
    <location>
        <begin position="1"/>
        <end position="31"/>
    </location>
</feature>
<feature type="non-terminal residue" evidence="2">
    <location>
        <position position="31"/>
    </location>
</feature>
<name>A0A6J4UBD2_9BACT</name>
<dbReference type="EMBL" id="CADCWI010000019">
    <property type="protein sequence ID" value="CAA9543746.1"/>
    <property type="molecule type" value="Genomic_DNA"/>
</dbReference>
<organism evidence="2">
    <name type="scientific">uncultured Thermomicrobiales bacterium</name>
    <dbReference type="NCBI Taxonomy" id="1645740"/>
    <lineage>
        <taxon>Bacteria</taxon>
        <taxon>Pseudomonadati</taxon>
        <taxon>Thermomicrobiota</taxon>
        <taxon>Thermomicrobia</taxon>
        <taxon>Thermomicrobiales</taxon>
        <taxon>environmental samples</taxon>
    </lineage>
</organism>
<accession>A0A6J4UBD2</accession>
<evidence type="ECO:0000256" key="1">
    <source>
        <dbReference type="SAM" id="MobiDB-lite"/>
    </source>
</evidence>
<evidence type="ECO:0000313" key="2">
    <source>
        <dbReference type="EMBL" id="CAA9543746.1"/>
    </source>
</evidence>
<feature type="non-terminal residue" evidence="2">
    <location>
        <position position="1"/>
    </location>
</feature>